<dbReference type="AlphaFoldDB" id="A0A068NUC4"/>
<evidence type="ECO:0000313" key="1">
    <source>
        <dbReference type="EMBL" id="AIE86380.1"/>
    </source>
</evidence>
<dbReference type="InterPro" id="IPR036415">
    <property type="entry name" value="Lamin_tail_dom_sf"/>
</dbReference>
<sequence>MIRIVGVQRHESPQKEFILLQNQGSLRINLKGHVIASESAIANSDLSFAAHAFPDEALIPPGMYVLLSTGSGESRWTKTKEGALLYYAYMNRETPVWFHTNGAVHVLSLQHTYADRGPALLLR</sequence>
<keyword evidence="2" id="KW-1185">Reference proteome</keyword>
<dbReference type="KEGG" id="fgi:OP10G_3012"/>
<dbReference type="SUPFAM" id="SSF74853">
    <property type="entry name" value="Lamin A/C globular tail domain"/>
    <property type="match status" value="1"/>
</dbReference>
<reference evidence="1 2" key="1">
    <citation type="journal article" date="2014" name="PLoS ONE">
        <title>The first complete genome sequence of the class fimbriimonadia in the phylum armatimonadetes.</title>
        <authorList>
            <person name="Hu Z.Y."/>
            <person name="Wang Y.Z."/>
            <person name="Im W.T."/>
            <person name="Wang S.Y."/>
            <person name="Zhao G.P."/>
            <person name="Zheng H.J."/>
            <person name="Quan Z.X."/>
        </authorList>
    </citation>
    <scope>NUCLEOTIDE SEQUENCE [LARGE SCALE GENOMIC DNA]</scope>
    <source>
        <strain evidence="1">Gsoil 348</strain>
    </source>
</reference>
<name>A0A068NUC4_FIMGI</name>
<accession>A0A068NUC4</accession>
<dbReference type="HOGENOM" id="CLU_2011849_0_0_0"/>
<dbReference type="OrthoDB" id="9815547at2"/>
<proteinExistence type="predicted"/>
<organism evidence="1 2">
    <name type="scientific">Fimbriimonas ginsengisoli Gsoil 348</name>
    <dbReference type="NCBI Taxonomy" id="661478"/>
    <lineage>
        <taxon>Bacteria</taxon>
        <taxon>Bacillati</taxon>
        <taxon>Armatimonadota</taxon>
        <taxon>Fimbriimonadia</taxon>
        <taxon>Fimbriimonadales</taxon>
        <taxon>Fimbriimonadaceae</taxon>
        <taxon>Fimbriimonas</taxon>
    </lineage>
</organism>
<dbReference type="RefSeq" id="WP_025229651.1">
    <property type="nucleotide sequence ID" value="NZ_CP007139.1"/>
</dbReference>
<evidence type="ECO:0008006" key="3">
    <source>
        <dbReference type="Google" id="ProtNLM"/>
    </source>
</evidence>
<dbReference type="Proteomes" id="UP000027982">
    <property type="component" value="Chromosome"/>
</dbReference>
<dbReference type="EMBL" id="CP007139">
    <property type="protein sequence ID" value="AIE86380.1"/>
    <property type="molecule type" value="Genomic_DNA"/>
</dbReference>
<evidence type="ECO:0000313" key="2">
    <source>
        <dbReference type="Proteomes" id="UP000027982"/>
    </source>
</evidence>
<protein>
    <recommendedName>
        <fullName evidence="3">LTD domain-containing protein</fullName>
    </recommendedName>
</protein>
<gene>
    <name evidence="1" type="ORF">OP10G_3012</name>
</gene>